<evidence type="ECO:0000259" key="1">
    <source>
        <dbReference type="Pfam" id="PF02627"/>
    </source>
</evidence>
<sequence length="188" mass="20143">MRINPINPDSMSIEVRFVHDEIFKLITHSQGPVAMTNDEGALTGPFPPMLAFPKFGIPALSFVRSLDNHAALPKKIREVAILTVGAAFGARFELYAHEIMANHFGVSPEAIASLASGIRPAELNQEESAAYEIASVLAKGKIIPDSTYNLGTAILGKDGIAELIFLVGAYTLLAMVLNGFDVPVPEVN</sequence>
<dbReference type="Proteomes" id="UP000028715">
    <property type="component" value="Unassembled WGS sequence"/>
</dbReference>
<dbReference type="PANTHER" id="PTHR34846:SF11">
    <property type="entry name" value="4-CARBOXYMUCONOLACTONE DECARBOXYLASE FAMILY PROTEIN (AFU_ORTHOLOGUE AFUA_6G11590)"/>
    <property type="match status" value="1"/>
</dbReference>
<dbReference type="PANTHER" id="PTHR34846">
    <property type="entry name" value="4-CARBOXYMUCONOLACTONE DECARBOXYLASE FAMILY PROTEIN (AFU_ORTHOLOGUE AFUA_6G11590)"/>
    <property type="match status" value="1"/>
</dbReference>
<feature type="domain" description="Carboxymuconolactone decarboxylase-like" evidence="1">
    <location>
        <begin position="69"/>
        <end position="134"/>
    </location>
</feature>
<name>A0A085ZQ85_9FLAO</name>
<gene>
    <name evidence="2" type="ORF">IW19_14265</name>
</gene>
<dbReference type="SUPFAM" id="SSF69118">
    <property type="entry name" value="AhpD-like"/>
    <property type="match status" value="1"/>
</dbReference>
<dbReference type="InterPro" id="IPR003779">
    <property type="entry name" value="CMD-like"/>
</dbReference>
<dbReference type="Gene3D" id="1.20.1290.10">
    <property type="entry name" value="AhpD-like"/>
    <property type="match status" value="1"/>
</dbReference>
<reference evidence="2 3" key="1">
    <citation type="submission" date="2014-07" db="EMBL/GenBank/DDBJ databases">
        <title>Genome of Flavobacterium reichenbachii LMG 25512.</title>
        <authorList>
            <person name="Stropko S.J."/>
            <person name="Pipes S.E."/>
            <person name="Newman J.D."/>
        </authorList>
    </citation>
    <scope>NUCLEOTIDE SEQUENCE [LARGE SCALE GENOMIC DNA]</scope>
    <source>
        <strain evidence="2 3">LMG 25512</strain>
    </source>
</reference>
<evidence type="ECO:0000313" key="2">
    <source>
        <dbReference type="EMBL" id="KFF06599.1"/>
    </source>
</evidence>
<dbReference type="STRING" id="362418.IW19_14265"/>
<dbReference type="AlphaFoldDB" id="A0A085ZQ85"/>
<dbReference type="RefSeq" id="WP_035688210.1">
    <property type="nucleotide sequence ID" value="NZ_JPRL01000001.1"/>
</dbReference>
<dbReference type="Pfam" id="PF02627">
    <property type="entry name" value="CMD"/>
    <property type="match status" value="1"/>
</dbReference>
<protein>
    <recommendedName>
        <fullName evidence="1">Carboxymuconolactone decarboxylase-like domain-containing protein</fullName>
    </recommendedName>
</protein>
<keyword evidence="3" id="KW-1185">Reference proteome</keyword>
<dbReference type="eggNOG" id="COG2128">
    <property type="taxonomic scope" value="Bacteria"/>
</dbReference>
<dbReference type="InterPro" id="IPR029032">
    <property type="entry name" value="AhpD-like"/>
</dbReference>
<accession>A0A085ZQ85</accession>
<organism evidence="2 3">
    <name type="scientific">Flavobacterium reichenbachii</name>
    <dbReference type="NCBI Taxonomy" id="362418"/>
    <lineage>
        <taxon>Bacteria</taxon>
        <taxon>Pseudomonadati</taxon>
        <taxon>Bacteroidota</taxon>
        <taxon>Flavobacteriia</taxon>
        <taxon>Flavobacteriales</taxon>
        <taxon>Flavobacteriaceae</taxon>
        <taxon>Flavobacterium</taxon>
    </lineage>
</organism>
<dbReference type="EMBL" id="JPRL01000001">
    <property type="protein sequence ID" value="KFF06599.1"/>
    <property type="molecule type" value="Genomic_DNA"/>
</dbReference>
<proteinExistence type="predicted"/>
<comment type="caution">
    <text evidence="2">The sequence shown here is derived from an EMBL/GenBank/DDBJ whole genome shotgun (WGS) entry which is preliminary data.</text>
</comment>
<evidence type="ECO:0000313" key="3">
    <source>
        <dbReference type="Proteomes" id="UP000028715"/>
    </source>
</evidence>